<proteinExistence type="predicted"/>
<feature type="region of interest" description="Disordered" evidence="1">
    <location>
        <begin position="1"/>
        <end position="43"/>
    </location>
</feature>
<sequence length="280" mass="29127">MRVPHASGGPGILGSPGGAAEREAGRSKSARGGESASVCSDGNAGADVGEDPLAVVTVPPHMCARLLFPNPVCLLTTAAARDAAPSSEVTNQPAADAPERPEPLQVNVMTLSWLTPIDNHVLLNVPTKGMEETVVAVGSCSGKDLGDKMRHLGIGSCFPGWGYAQPKTPKRKGKAASGCQNSGDVSGFGVGVPGVSDCIAHAVCTVQSIQDQPDGASRRKPGGDAGREGPAGHALIFGRIDRAYVRAGWWDGRNFAPRRRDLPPFLTFLGSKRFAYVRPE</sequence>
<evidence type="ECO:0000313" key="2">
    <source>
        <dbReference type="EMBL" id="KAG5457370.1"/>
    </source>
</evidence>
<dbReference type="InterPro" id="IPR012349">
    <property type="entry name" value="Split_barrel_FMN-bd"/>
</dbReference>
<feature type="region of interest" description="Disordered" evidence="1">
    <location>
        <begin position="210"/>
        <end position="231"/>
    </location>
</feature>
<evidence type="ECO:0000256" key="1">
    <source>
        <dbReference type="SAM" id="MobiDB-lite"/>
    </source>
</evidence>
<comment type="caution">
    <text evidence="2">The sequence shown here is derived from an EMBL/GenBank/DDBJ whole genome shotgun (WGS) entry which is preliminary data.</text>
</comment>
<dbReference type="PANTHER" id="PTHR43241:SF1">
    <property type="entry name" value="FLAVIN REDUCTASE LIKE DOMAIN-CONTAINING PROTEIN"/>
    <property type="match status" value="1"/>
</dbReference>
<dbReference type="EMBL" id="JAEFCI010010191">
    <property type="protein sequence ID" value="KAG5457370.1"/>
    <property type="molecule type" value="Genomic_DNA"/>
</dbReference>
<keyword evidence="3" id="KW-1185">Reference proteome</keyword>
<protein>
    <submittedName>
        <fullName evidence="2">Uncharacterized protein</fullName>
    </submittedName>
</protein>
<feature type="region of interest" description="Disordered" evidence="1">
    <location>
        <begin position="82"/>
        <end position="101"/>
    </location>
</feature>
<feature type="compositionally biased region" description="Gly residues" evidence="1">
    <location>
        <begin position="8"/>
        <end position="17"/>
    </location>
</feature>
<dbReference type="Gene3D" id="2.30.110.10">
    <property type="entry name" value="Electron Transport, Fmn-binding Protein, Chain A"/>
    <property type="match status" value="1"/>
</dbReference>
<dbReference type="AlphaFoldDB" id="A0A8H8DGA2"/>
<organism evidence="2 3">
    <name type="scientific">Olpidium bornovanus</name>
    <dbReference type="NCBI Taxonomy" id="278681"/>
    <lineage>
        <taxon>Eukaryota</taxon>
        <taxon>Fungi</taxon>
        <taxon>Fungi incertae sedis</taxon>
        <taxon>Olpidiomycota</taxon>
        <taxon>Olpidiomycotina</taxon>
        <taxon>Olpidiomycetes</taxon>
        <taxon>Olpidiales</taxon>
        <taxon>Olpidiaceae</taxon>
        <taxon>Olpidium</taxon>
    </lineage>
</organism>
<dbReference type="Proteomes" id="UP000673691">
    <property type="component" value="Unassembled WGS sequence"/>
</dbReference>
<dbReference type="OrthoDB" id="2145000at2759"/>
<dbReference type="PANTHER" id="PTHR43241">
    <property type="entry name" value="FLAVIN REDUCTASE DOMAIN PROTEIN"/>
    <property type="match status" value="1"/>
</dbReference>
<accession>A0A8H8DGA2</accession>
<dbReference type="InterPro" id="IPR053310">
    <property type="entry name" value="Flavoredoxin-like"/>
</dbReference>
<reference evidence="2 3" key="1">
    <citation type="journal article" name="Sci. Rep.">
        <title>Genome-scale phylogenetic analyses confirm Olpidium as the closest living zoosporic fungus to the non-flagellated, terrestrial fungi.</title>
        <authorList>
            <person name="Chang Y."/>
            <person name="Rochon D."/>
            <person name="Sekimoto S."/>
            <person name="Wang Y."/>
            <person name="Chovatia M."/>
            <person name="Sandor L."/>
            <person name="Salamov A."/>
            <person name="Grigoriev I.V."/>
            <person name="Stajich J.E."/>
            <person name="Spatafora J.W."/>
        </authorList>
    </citation>
    <scope>NUCLEOTIDE SEQUENCE [LARGE SCALE GENOMIC DNA]</scope>
    <source>
        <strain evidence="2">S191</strain>
    </source>
</reference>
<evidence type="ECO:0000313" key="3">
    <source>
        <dbReference type="Proteomes" id="UP000673691"/>
    </source>
</evidence>
<dbReference type="SUPFAM" id="SSF50475">
    <property type="entry name" value="FMN-binding split barrel"/>
    <property type="match status" value="1"/>
</dbReference>
<gene>
    <name evidence="2" type="ORF">BJ554DRAFT_2634</name>
</gene>
<name>A0A8H8DGA2_9FUNG</name>